<dbReference type="InterPro" id="IPR038404">
    <property type="entry name" value="TRAP_DctP_sf"/>
</dbReference>
<feature type="chain" id="PRO_5046833115" evidence="2">
    <location>
        <begin position="28"/>
        <end position="362"/>
    </location>
</feature>
<gene>
    <name evidence="3" type="primary">dctP</name>
    <name evidence="3" type="ORF">ACFQ3N_13240</name>
</gene>
<keyword evidence="1 2" id="KW-0732">Signal</keyword>
<accession>A0ABW3LN23</accession>
<evidence type="ECO:0000313" key="3">
    <source>
        <dbReference type="EMBL" id="MFD1039350.1"/>
    </source>
</evidence>
<dbReference type="Gene3D" id="3.40.190.170">
    <property type="entry name" value="Bacterial extracellular solute-binding protein, family 7"/>
    <property type="match status" value="1"/>
</dbReference>
<dbReference type="PROSITE" id="PS51257">
    <property type="entry name" value="PROKAR_LIPOPROTEIN"/>
    <property type="match status" value="1"/>
</dbReference>
<keyword evidence="4" id="KW-1185">Reference proteome</keyword>
<dbReference type="Proteomes" id="UP001597040">
    <property type="component" value="Unassembled WGS sequence"/>
</dbReference>
<dbReference type="PANTHER" id="PTHR33376">
    <property type="match status" value="1"/>
</dbReference>
<dbReference type="RefSeq" id="WP_390363011.1">
    <property type="nucleotide sequence ID" value="NZ_JBHTKJ010000035.1"/>
</dbReference>
<dbReference type="NCBIfam" id="NF037995">
    <property type="entry name" value="TRAP_S1"/>
    <property type="match status" value="1"/>
</dbReference>
<dbReference type="PANTHER" id="PTHR33376:SF15">
    <property type="entry name" value="BLL6794 PROTEIN"/>
    <property type="match status" value="1"/>
</dbReference>
<sequence length="362" mass="40917">MKSLKRYMMLILIVTFLVILSACGDEASTTNEEGGEDFEITLTYSDHDPPGAMRTDFVENVWIPEIEKQTNGQVKVNANFGGSLLSSQEVLEGAADGVTDMAMIFPDFYPERLFTYQIYKLFPEAPEKWENISTIFEESVEELPKLNEELEALNQKPLLVTVGLPTVFGASYEIDGIEDIIGKDWRASSRWHLESMKHIGANPVSVPWEDVYMSLETGVIDGVMTNYDGFHAMKFYEGAQDIIVGPQLWWASPFTHTINLDVWNDLPEDVQEGILKATEIAQEKFGEVYASALENTIEAHEEAGVNVKMADEEDVAYFTDEELLNNLRNTWIEEAKANHGIEDAEEYINSMLEIMQRGLDKE</sequence>
<evidence type="ECO:0000256" key="1">
    <source>
        <dbReference type="ARBA" id="ARBA00022729"/>
    </source>
</evidence>
<feature type="signal peptide" evidence="2">
    <location>
        <begin position="1"/>
        <end position="27"/>
    </location>
</feature>
<dbReference type="Pfam" id="PF03480">
    <property type="entry name" value="DctP"/>
    <property type="match status" value="1"/>
</dbReference>
<organism evidence="3 4">
    <name type="scientific">Virgibacillus byunsanensis</name>
    <dbReference type="NCBI Taxonomy" id="570945"/>
    <lineage>
        <taxon>Bacteria</taxon>
        <taxon>Bacillati</taxon>
        <taxon>Bacillota</taxon>
        <taxon>Bacilli</taxon>
        <taxon>Bacillales</taxon>
        <taxon>Bacillaceae</taxon>
        <taxon>Virgibacillus</taxon>
    </lineage>
</organism>
<dbReference type="InterPro" id="IPR018389">
    <property type="entry name" value="DctP_fam"/>
</dbReference>
<comment type="caution">
    <text evidence="3">The sequence shown here is derived from an EMBL/GenBank/DDBJ whole genome shotgun (WGS) entry which is preliminary data.</text>
</comment>
<dbReference type="EMBL" id="JBHTKJ010000035">
    <property type="protein sequence ID" value="MFD1039350.1"/>
    <property type="molecule type" value="Genomic_DNA"/>
</dbReference>
<protein>
    <submittedName>
        <fullName evidence="3">TRAP transporter substrate-binding protein DctP</fullName>
    </submittedName>
</protein>
<evidence type="ECO:0000256" key="2">
    <source>
        <dbReference type="SAM" id="SignalP"/>
    </source>
</evidence>
<name>A0ABW3LN23_9BACI</name>
<reference evidence="4" key="1">
    <citation type="journal article" date="2019" name="Int. J. Syst. Evol. Microbiol.">
        <title>The Global Catalogue of Microorganisms (GCM) 10K type strain sequencing project: providing services to taxonomists for standard genome sequencing and annotation.</title>
        <authorList>
            <consortium name="The Broad Institute Genomics Platform"/>
            <consortium name="The Broad Institute Genome Sequencing Center for Infectious Disease"/>
            <person name="Wu L."/>
            <person name="Ma J."/>
        </authorList>
    </citation>
    <scope>NUCLEOTIDE SEQUENCE [LARGE SCALE GENOMIC DNA]</scope>
    <source>
        <strain evidence="4">CCUG 56754</strain>
    </source>
</reference>
<evidence type="ECO:0000313" key="4">
    <source>
        <dbReference type="Proteomes" id="UP001597040"/>
    </source>
</evidence>
<proteinExistence type="predicted"/>